<dbReference type="InterPro" id="IPR010445">
    <property type="entry name" value="LapA_dom"/>
</dbReference>
<evidence type="ECO:0000256" key="1">
    <source>
        <dbReference type="ARBA" id="ARBA00022475"/>
    </source>
</evidence>
<sequence>MILALVLALIVIIFALLNTQDVAVNFIFGKFSLPLVLLLVISLLVGALVAALFSTVTIMGLKKQLKDKETQRQEEKLTAEKEYQQKLAETQSKYQRRLNGKTAAAVKSEDNR</sequence>
<evidence type="ECO:0000256" key="3">
    <source>
        <dbReference type="ARBA" id="ARBA00022989"/>
    </source>
</evidence>
<keyword evidence="3 5" id="KW-1133">Transmembrane helix</keyword>
<dbReference type="EMBL" id="AZFQ01000019">
    <property type="protein sequence ID" value="KRL99862.1"/>
    <property type="molecule type" value="Genomic_DNA"/>
</dbReference>
<keyword evidence="1" id="KW-1003">Cell membrane</keyword>
<evidence type="ECO:0000259" key="6">
    <source>
        <dbReference type="Pfam" id="PF06305"/>
    </source>
</evidence>
<gene>
    <name evidence="7" type="ORF">FD50_GL002398</name>
</gene>
<keyword evidence="2 5" id="KW-0812">Transmembrane</keyword>
<keyword evidence="4 5" id="KW-0472">Membrane</keyword>
<evidence type="ECO:0000313" key="8">
    <source>
        <dbReference type="Proteomes" id="UP000051166"/>
    </source>
</evidence>
<feature type="transmembrane region" description="Helical" evidence="5">
    <location>
        <begin position="35"/>
        <end position="61"/>
    </location>
</feature>
<dbReference type="GO" id="GO:0005886">
    <property type="term" value="C:plasma membrane"/>
    <property type="evidence" value="ECO:0007669"/>
    <property type="project" value="InterPro"/>
</dbReference>
<evidence type="ECO:0000256" key="4">
    <source>
        <dbReference type="ARBA" id="ARBA00023136"/>
    </source>
</evidence>
<dbReference type="AlphaFoldDB" id="A0A0R1V2W7"/>
<accession>A0A0R1V2W7</accession>
<dbReference type="Pfam" id="PF06305">
    <property type="entry name" value="LapA_dom"/>
    <property type="match status" value="1"/>
</dbReference>
<dbReference type="PANTHER" id="PTHR41335">
    <property type="entry name" value="MEMBRANE PROTEIN-RELATED"/>
    <property type="match status" value="1"/>
</dbReference>
<reference evidence="7 8" key="1">
    <citation type="journal article" date="2015" name="Genome Announc.">
        <title>Expanding the biotechnology potential of lactobacilli through comparative genomics of 213 strains and associated genera.</title>
        <authorList>
            <person name="Sun Z."/>
            <person name="Harris H.M."/>
            <person name="McCann A."/>
            <person name="Guo C."/>
            <person name="Argimon S."/>
            <person name="Zhang W."/>
            <person name="Yang X."/>
            <person name="Jeffery I.B."/>
            <person name="Cooney J.C."/>
            <person name="Kagawa T.F."/>
            <person name="Liu W."/>
            <person name="Song Y."/>
            <person name="Salvetti E."/>
            <person name="Wrobel A."/>
            <person name="Rasinkangas P."/>
            <person name="Parkhill J."/>
            <person name="Rea M.C."/>
            <person name="O'Sullivan O."/>
            <person name="Ritari J."/>
            <person name="Douillard F.P."/>
            <person name="Paul Ross R."/>
            <person name="Yang R."/>
            <person name="Briner A.E."/>
            <person name="Felis G.E."/>
            <person name="de Vos W.M."/>
            <person name="Barrangou R."/>
            <person name="Klaenhammer T.R."/>
            <person name="Caufield P.W."/>
            <person name="Cui Y."/>
            <person name="Zhang H."/>
            <person name="O'Toole P.W."/>
        </authorList>
    </citation>
    <scope>NUCLEOTIDE SEQUENCE [LARGE SCALE GENOMIC DNA]</scope>
    <source>
        <strain evidence="7 8">DSM 16230</strain>
    </source>
</reference>
<feature type="domain" description="Lipopolysaccharide assembly protein A" evidence="6">
    <location>
        <begin position="17"/>
        <end position="81"/>
    </location>
</feature>
<name>A0A0R1V2W7_9LACO</name>
<proteinExistence type="predicted"/>
<comment type="caution">
    <text evidence="7">The sequence shown here is derived from an EMBL/GenBank/DDBJ whole genome shotgun (WGS) entry which is preliminary data.</text>
</comment>
<evidence type="ECO:0000313" key="7">
    <source>
        <dbReference type="EMBL" id="KRL99862.1"/>
    </source>
</evidence>
<protein>
    <recommendedName>
        <fullName evidence="6">Lipopolysaccharide assembly protein A domain-containing protein</fullName>
    </recommendedName>
</protein>
<dbReference type="STRING" id="1423801.FD50_GL002398"/>
<keyword evidence="8" id="KW-1185">Reference proteome</keyword>
<dbReference type="Proteomes" id="UP000051166">
    <property type="component" value="Unassembled WGS sequence"/>
</dbReference>
<organism evidence="7 8">
    <name type="scientific">Liquorilactobacillus satsumensis DSM 16230 = JCM 12392</name>
    <dbReference type="NCBI Taxonomy" id="1423801"/>
    <lineage>
        <taxon>Bacteria</taxon>
        <taxon>Bacillati</taxon>
        <taxon>Bacillota</taxon>
        <taxon>Bacilli</taxon>
        <taxon>Lactobacillales</taxon>
        <taxon>Lactobacillaceae</taxon>
        <taxon>Liquorilactobacillus</taxon>
    </lineage>
</organism>
<evidence type="ECO:0000256" key="5">
    <source>
        <dbReference type="SAM" id="Phobius"/>
    </source>
</evidence>
<dbReference type="PATRIC" id="fig|1423801.4.peg.2455"/>
<dbReference type="PANTHER" id="PTHR41335:SF1">
    <property type="entry name" value="MEMBRANE PROTEIN"/>
    <property type="match status" value="1"/>
</dbReference>
<evidence type="ECO:0000256" key="2">
    <source>
        <dbReference type="ARBA" id="ARBA00022692"/>
    </source>
</evidence>